<dbReference type="GO" id="GO:0015031">
    <property type="term" value="P:protein transport"/>
    <property type="evidence" value="ECO:0007669"/>
    <property type="project" value="InterPro"/>
</dbReference>
<dbReference type="InterPro" id="IPR037041">
    <property type="entry name" value="Trigger_fac_C_sf"/>
</dbReference>
<dbReference type="Gene3D" id="3.10.50.40">
    <property type="match status" value="1"/>
</dbReference>
<dbReference type="GeneID" id="78360772"/>
<gene>
    <name evidence="1" type="ORF">C1877_13815</name>
</gene>
<protein>
    <recommendedName>
        <fullName evidence="3">PPIase</fullName>
    </recommendedName>
</protein>
<evidence type="ECO:0000313" key="2">
    <source>
        <dbReference type="Proteomes" id="UP000254000"/>
    </source>
</evidence>
<comment type="caution">
    <text evidence="1">The sequence shown here is derived from an EMBL/GenBank/DDBJ whole genome shotgun (WGS) entry which is preliminary data.</text>
</comment>
<evidence type="ECO:0008006" key="3">
    <source>
        <dbReference type="Google" id="ProtNLM"/>
    </source>
</evidence>
<dbReference type="InterPro" id="IPR027304">
    <property type="entry name" value="Trigger_fact/SurA_dom_sf"/>
</dbReference>
<dbReference type="InterPro" id="IPR046357">
    <property type="entry name" value="PPIase_dom_sf"/>
</dbReference>
<dbReference type="RefSeq" id="WP_015539690.1">
    <property type="nucleotide sequence ID" value="NZ_CABMMS010000010.1"/>
</dbReference>
<dbReference type="OrthoDB" id="3175684at2"/>
<dbReference type="SUPFAM" id="SSF54534">
    <property type="entry name" value="FKBP-like"/>
    <property type="match status" value="1"/>
</dbReference>
<dbReference type="GO" id="GO:0003755">
    <property type="term" value="F:peptidyl-prolyl cis-trans isomerase activity"/>
    <property type="evidence" value="ECO:0007669"/>
    <property type="project" value="InterPro"/>
</dbReference>
<dbReference type="AlphaFoldDB" id="A0A369LVD5"/>
<organism evidence="1 2">
    <name type="scientific">Gordonibacter pamelaeae</name>
    <dbReference type="NCBI Taxonomy" id="471189"/>
    <lineage>
        <taxon>Bacteria</taxon>
        <taxon>Bacillati</taxon>
        <taxon>Actinomycetota</taxon>
        <taxon>Coriobacteriia</taxon>
        <taxon>Eggerthellales</taxon>
        <taxon>Eggerthellaceae</taxon>
        <taxon>Gordonibacter</taxon>
    </lineage>
</organism>
<name>A0A369LVD5_9ACTN</name>
<evidence type="ECO:0000313" key="1">
    <source>
        <dbReference type="EMBL" id="RDB62118.1"/>
    </source>
</evidence>
<dbReference type="GO" id="GO:0006457">
    <property type="term" value="P:protein folding"/>
    <property type="evidence" value="ECO:0007669"/>
    <property type="project" value="InterPro"/>
</dbReference>
<sequence length="279" mass="30773">MKKYTLTSYDPVELDLPKPQVPASLVDAQIEKLLEPMAEYHEIAEERGVAMGDHVVVTTVDARLDGNPASNFVLEHSLYHVGGGEMPRTFDEELVGMVPGETKDAEAKIKLPLAKDGDASRLTMQVTVEKILSCRTPELTDAFVAEHFEPAKTVAEFREGVAKQFGLPDMAKNDAQFPDLVLDELAKRLVEDPDPADLLPGQPLDALRITCAIDALADHLDIELSDADITAQMPGNDAEQREKIRQQLEDQGLGDEARVFARREAALSWLVNNSRVSYK</sequence>
<proteinExistence type="predicted"/>
<dbReference type="EMBL" id="PPTS01000010">
    <property type="protein sequence ID" value="RDB62118.1"/>
    <property type="molecule type" value="Genomic_DNA"/>
</dbReference>
<keyword evidence="2" id="KW-1185">Reference proteome</keyword>
<accession>A0A369LVD5</accession>
<dbReference type="Proteomes" id="UP000254000">
    <property type="component" value="Unassembled WGS sequence"/>
</dbReference>
<dbReference type="SUPFAM" id="SSF109998">
    <property type="entry name" value="Triger factor/SurA peptide-binding domain-like"/>
    <property type="match status" value="1"/>
</dbReference>
<dbReference type="Gene3D" id="1.10.3120.10">
    <property type="entry name" value="Trigger factor, C-terminal domain"/>
    <property type="match status" value="1"/>
</dbReference>
<reference evidence="1 2" key="1">
    <citation type="journal article" date="2018" name="Elife">
        <title>Discovery and characterization of a prevalent human gut bacterial enzyme sufficient for the inactivation of a family of plant toxins.</title>
        <authorList>
            <person name="Koppel N."/>
            <person name="Bisanz J.E."/>
            <person name="Pandelia M.E."/>
            <person name="Turnbaugh P.J."/>
            <person name="Balskus E.P."/>
        </authorList>
    </citation>
    <scope>NUCLEOTIDE SEQUENCE [LARGE SCALE GENOMIC DNA]</scope>
    <source>
        <strain evidence="1 2">3C</strain>
    </source>
</reference>